<protein>
    <recommendedName>
        <fullName evidence="1">Reverse transcriptase domain-containing protein</fullName>
    </recommendedName>
</protein>
<dbReference type="PANTHER" id="PTHR33332">
    <property type="entry name" value="REVERSE TRANSCRIPTASE DOMAIN-CONTAINING PROTEIN"/>
    <property type="match status" value="1"/>
</dbReference>
<dbReference type="Proteomes" id="UP001160148">
    <property type="component" value="Unassembled WGS sequence"/>
</dbReference>
<proteinExistence type="predicted"/>
<sequence>MENRELLIGDSDCLPVTCGVPQGSVLGPTLWNLFYDGVLRLPVPAGVKLVAFADDVAVVAVAHNAELVEQLVNPALSMICEWMTVNGLRLAPEKSECVVLTKKRVFRDPVLRVDGCPIAVKRAVRYLGVQLDTRLSFGKHVDSVTTGARKAASALGRLMPNVGGPAQCKRSLLMSVVHSRLLYGAAYWADEVQHVAKYKNMMLQSQRCAALRVARCYRTVSDMAALVLARMPPVTLQAAVRKRATALRKEGAVLTAQQKEDDTIAHWQVMWDASTKAAWTKSLIPDLRRWWSQGPREISFHMAQVLTGHGCFQSYLWRRKKAENPGCVHCPAVFDDVEHTVFACPFWDVARADVAVALRKPVGPEDVSYLLCGPDPQELPEEPSQRRTIIDASTRHRELFRQMVETILSEKEEMERQRQRQM</sequence>
<evidence type="ECO:0000313" key="2">
    <source>
        <dbReference type="EMBL" id="CAI6376421.1"/>
    </source>
</evidence>
<dbReference type="PROSITE" id="PS50878">
    <property type="entry name" value="RT_POL"/>
    <property type="match status" value="1"/>
</dbReference>
<dbReference type="EMBL" id="CARXXK010001484">
    <property type="protein sequence ID" value="CAI6376421.1"/>
    <property type="molecule type" value="Genomic_DNA"/>
</dbReference>
<dbReference type="AlphaFoldDB" id="A0AAV0YAX6"/>
<feature type="domain" description="Reverse transcriptase" evidence="1">
    <location>
        <begin position="1"/>
        <end position="131"/>
    </location>
</feature>
<accession>A0AAV0YAX6</accession>
<evidence type="ECO:0000313" key="3">
    <source>
        <dbReference type="Proteomes" id="UP001160148"/>
    </source>
</evidence>
<evidence type="ECO:0000259" key="1">
    <source>
        <dbReference type="PROSITE" id="PS50878"/>
    </source>
</evidence>
<organism evidence="2 3">
    <name type="scientific">Macrosiphum euphorbiae</name>
    <name type="common">potato aphid</name>
    <dbReference type="NCBI Taxonomy" id="13131"/>
    <lineage>
        <taxon>Eukaryota</taxon>
        <taxon>Metazoa</taxon>
        <taxon>Ecdysozoa</taxon>
        <taxon>Arthropoda</taxon>
        <taxon>Hexapoda</taxon>
        <taxon>Insecta</taxon>
        <taxon>Pterygota</taxon>
        <taxon>Neoptera</taxon>
        <taxon>Paraneoptera</taxon>
        <taxon>Hemiptera</taxon>
        <taxon>Sternorrhyncha</taxon>
        <taxon>Aphidomorpha</taxon>
        <taxon>Aphidoidea</taxon>
        <taxon>Aphididae</taxon>
        <taxon>Macrosiphini</taxon>
        <taxon>Macrosiphum</taxon>
    </lineage>
</organism>
<gene>
    <name evidence="2" type="ORF">MEUPH1_LOCUS29792</name>
</gene>
<reference evidence="2 3" key="1">
    <citation type="submission" date="2023-01" db="EMBL/GenBank/DDBJ databases">
        <authorList>
            <person name="Whitehead M."/>
        </authorList>
    </citation>
    <scope>NUCLEOTIDE SEQUENCE [LARGE SCALE GENOMIC DNA]</scope>
</reference>
<dbReference type="InterPro" id="IPR000477">
    <property type="entry name" value="RT_dom"/>
</dbReference>
<comment type="caution">
    <text evidence="2">The sequence shown here is derived from an EMBL/GenBank/DDBJ whole genome shotgun (WGS) entry which is preliminary data.</text>
</comment>
<name>A0AAV0YAX6_9HEMI</name>
<keyword evidence="3" id="KW-1185">Reference proteome</keyword>
<dbReference type="Pfam" id="PF00078">
    <property type="entry name" value="RVT_1"/>
    <property type="match status" value="1"/>
</dbReference>